<dbReference type="SUPFAM" id="SSF50729">
    <property type="entry name" value="PH domain-like"/>
    <property type="match status" value="1"/>
</dbReference>
<dbReference type="InterPro" id="IPR011993">
    <property type="entry name" value="PH-like_dom_sf"/>
</dbReference>
<keyword evidence="2" id="KW-0813">Transport</keyword>
<feature type="compositionally biased region" description="Low complexity" evidence="8">
    <location>
        <begin position="349"/>
        <end position="371"/>
    </location>
</feature>
<dbReference type="InterPro" id="IPR015007">
    <property type="entry name" value="NUP2/50/61"/>
</dbReference>
<evidence type="ECO:0000256" key="6">
    <source>
        <dbReference type="ARBA" id="ARBA00023132"/>
    </source>
</evidence>
<feature type="domain" description="RanBD1" evidence="9">
    <location>
        <begin position="492"/>
        <end position="629"/>
    </location>
</feature>
<feature type="compositionally biased region" description="Low complexity" evidence="8">
    <location>
        <begin position="78"/>
        <end position="112"/>
    </location>
</feature>
<feature type="compositionally biased region" description="Acidic residues" evidence="8">
    <location>
        <begin position="14"/>
        <end position="24"/>
    </location>
</feature>
<dbReference type="InterPro" id="IPR000156">
    <property type="entry name" value="Ran_bind_dom"/>
</dbReference>
<accession>A0A8H5HCP6</accession>
<gene>
    <name evidence="10" type="ORF">D9615_004630</name>
</gene>
<protein>
    <recommendedName>
        <fullName evidence="9">RanBD1 domain-containing protein</fullName>
    </recommendedName>
</protein>
<keyword evidence="11" id="KW-1185">Reference proteome</keyword>
<dbReference type="Gene3D" id="2.30.29.30">
    <property type="entry name" value="Pleckstrin-homology domain (PH domain)/Phosphotyrosine-binding domain (PTB)"/>
    <property type="match status" value="1"/>
</dbReference>
<evidence type="ECO:0000259" key="9">
    <source>
        <dbReference type="PROSITE" id="PS50196"/>
    </source>
</evidence>
<dbReference type="Pfam" id="PF00638">
    <property type="entry name" value="Ran_BP1"/>
    <property type="match status" value="1"/>
</dbReference>
<evidence type="ECO:0000256" key="8">
    <source>
        <dbReference type="SAM" id="MobiDB-lite"/>
    </source>
</evidence>
<organism evidence="10 11">
    <name type="scientific">Tricholomella constricta</name>
    <dbReference type="NCBI Taxonomy" id="117010"/>
    <lineage>
        <taxon>Eukaryota</taxon>
        <taxon>Fungi</taxon>
        <taxon>Dikarya</taxon>
        <taxon>Basidiomycota</taxon>
        <taxon>Agaricomycotina</taxon>
        <taxon>Agaricomycetes</taxon>
        <taxon>Agaricomycetidae</taxon>
        <taxon>Agaricales</taxon>
        <taxon>Tricholomatineae</taxon>
        <taxon>Lyophyllaceae</taxon>
        <taxon>Tricholomella</taxon>
    </lineage>
</organism>
<keyword evidence="7" id="KW-0539">Nucleus</keyword>
<evidence type="ECO:0000313" key="10">
    <source>
        <dbReference type="EMBL" id="KAF5380610.1"/>
    </source>
</evidence>
<evidence type="ECO:0000256" key="2">
    <source>
        <dbReference type="ARBA" id="ARBA00022448"/>
    </source>
</evidence>
<dbReference type="AlphaFoldDB" id="A0A8H5HCP6"/>
<dbReference type="Pfam" id="PF08911">
    <property type="entry name" value="NUP50"/>
    <property type="match status" value="1"/>
</dbReference>
<keyword evidence="4" id="KW-0653">Protein transport</keyword>
<dbReference type="PANTHER" id="PTHR38697:SF1">
    <property type="entry name" value="NUCLEAR PORE COMPLEX PROTEIN SIMILAR TO S. CEREVISIAE NUP2 (EUROFUNG)"/>
    <property type="match status" value="1"/>
</dbReference>
<evidence type="ECO:0000256" key="7">
    <source>
        <dbReference type="ARBA" id="ARBA00023242"/>
    </source>
</evidence>
<feature type="compositionally biased region" description="Low complexity" evidence="8">
    <location>
        <begin position="412"/>
        <end position="428"/>
    </location>
</feature>
<dbReference type="GO" id="GO:0005643">
    <property type="term" value="C:nuclear pore"/>
    <property type="evidence" value="ECO:0007669"/>
    <property type="project" value="UniProtKB-SubCell"/>
</dbReference>
<dbReference type="InterPro" id="IPR053074">
    <property type="entry name" value="NPC_Nucleoporin"/>
</dbReference>
<feature type="compositionally biased region" description="Basic and acidic residues" evidence="8">
    <location>
        <begin position="1"/>
        <end position="13"/>
    </location>
</feature>
<dbReference type="PANTHER" id="PTHR38697">
    <property type="entry name" value="NUCLEAR PORE COMPLEX PROTEIN SIMILAR TO S. CEREVISIAE NUP2 (EUROFUNG)"/>
    <property type="match status" value="1"/>
</dbReference>
<dbReference type="SMART" id="SM00160">
    <property type="entry name" value="RanBD"/>
    <property type="match status" value="1"/>
</dbReference>
<evidence type="ECO:0000256" key="1">
    <source>
        <dbReference type="ARBA" id="ARBA00004567"/>
    </source>
</evidence>
<evidence type="ECO:0000256" key="4">
    <source>
        <dbReference type="ARBA" id="ARBA00022927"/>
    </source>
</evidence>
<comment type="subcellular location">
    <subcellularLocation>
        <location evidence="1">Nucleus</location>
        <location evidence="1">Nuclear pore complex</location>
    </subcellularLocation>
</comment>
<dbReference type="GO" id="GO:0015031">
    <property type="term" value="P:protein transport"/>
    <property type="evidence" value="ECO:0007669"/>
    <property type="project" value="UniProtKB-KW"/>
</dbReference>
<sequence>MKRGAERYLNKDNADDDEVEDAPTEEFRMADDTVLASRPMRRLPKRSLAGNNAPAAPISEASSAPAPKFTGFSGFEYPSSSTPPLSGTTSQPSFSKPASSAPTVAPTASNTAKTFASFLNPPSSKPEPIPSQPASHVAPPSSEATDVDDPTLLKYYTSLRGLNVSFLDALSKATEEDPFADISDLLDRYKSLRLNVQKEFDEKSKTTSEPVVAAPKPTSMPAPPISFAGFGKPSPSTGSNGGGFQPKLTSSSSTPASGFSFKPSTSSTSTSTSAFSFAAPPTVQSSTSTKPFALTPGSGSPSPFSGSASNSPSPFGATDKSSSSPSPFSFGGPPVPSATNTNTEKSALSSSPFGSGTPSGSSTTGSAFGTTEKSASSSASFTFGMPSASNTSTSAFGIPGSSSGSNVFGSDKPSFSTSPPTAAKTPTFGGFGGFGKPGGGSIGNPVGFGFGSPPKTPGGEVGVNGGSSSSEAAGEKSNEEVTAESQEDGKADKVPTFGMNTKSPHDEEGEGEELEETMHSVKLKAFRLRKAAESGGAAWLELGFGVLRLKKHRETEARRVLLRNSSTGKINLNFNLYSGLKATQTKKTLTFIGHDETGASQTYSVRLQNEDQAKTLKEALDREIAFVKAKSED</sequence>
<feature type="compositionally biased region" description="Polar residues" evidence="8">
    <location>
        <begin position="372"/>
        <end position="408"/>
    </location>
</feature>
<name>A0A8H5HCP6_9AGAR</name>
<reference evidence="10 11" key="1">
    <citation type="journal article" date="2020" name="ISME J.">
        <title>Uncovering the hidden diversity of litter-decomposition mechanisms in mushroom-forming fungi.</title>
        <authorList>
            <person name="Floudas D."/>
            <person name="Bentzer J."/>
            <person name="Ahren D."/>
            <person name="Johansson T."/>
            <person name="Persson P."/>
            <person name="Tunlid A."/>
        </authorList>
    </citation>
    <scope>NUCLEOTIDE SEQUENCE [LARGE SCALE GENOMIC DNA]</scope>
    <source>
        <strain evidence="10 11">CBS 661.87</strain>
    </source>
</reference>
<evidence type="ECO:0000256" key="3">
    <source>
        <dbReference type="ARBA" id="ARBA00022816"/>
    </source>
</evidence>
<feature type="compositionally biased region" description="Polar residues" evidence="8">
    <location>
        <begin position="338"/>
        <end position="348"/>
    </location>
</feature>
<keyword evidence="6" id="KW-0906">Nuclear pore complex</keyword>
<proteinExistence type="predicted"/>
<dbReference type="Proteomes" id="UP000565441">
    <property type="component" value="Unassembled WGS sequence"/>
</dbReference>
<feature type="compositionally biased region" description="Low complexity" evidence="8">
    <location>
        <begin position="296"/>
        <end position="332"/>
    </location>
</feature>
<feature type="compositionally biased region" description="Low complexity" evidence="8">
    <location>
        <begin position="249"/>
        <end position="282"/>
    </location>
</feature>
<dbReference type="CDD" id="cd13170">
    <property type="entry name" value="RanBD_NUP50"/>
    <property type="match status" value="1"/>
</dbReference>
<dbReference type="PROSITE" id="PS50196">
    <property type="entry name" value="RANBD1"/>
    <property type="match status" value="1"/>
</dbReference>
<comment type="caution">
    <text evidence="10">The sequence shown here is derived from an EMBL/GenBank/DDBJ whole genome shotgun (WGS) entry which is preliminary data.</text>
</comment>
<dbReference type="OrthoDB" id="185618at2759"/>
<feature type="region of interest" description="Disordered" evidence="8">
    <location>
        <begin position="1"/>
        <end position="149"/>
    </location>
</feature>
<dbReference type="GO" id="GO:0051028">
    <property type="term" value="P:mRNA transport"/>
    <property type="evidence" value="ECO:0007669"/>
    <property type="project" value="UniProtKB-KW"/>
</dbReference>
<feature type="region of interest" description="Disordered" evidence="8">
    <location>
        <begin position="198"/>
        <end position="513"/>
    </location>
</feature>
<keyword evidence="5" id="KW-0811">Translocation</keyword>
<feature type="compositionally biased region" description="Low complexity" evidence="8">
    <location>
        <begin position="53"/>
        <end position="67"/>
    </location>
</feature>
<evidence type="ECO:0000313" key="11">
    <source>
        <dbReference type="Proteomes" id="UP000565441"/>
    </source>
</evidence>
<feature type="compositionally biased region" description="Gly residues" evidence="8">
    <location>
        <begin position="429"/>
        <end position="450"/>
    </location>
</feature>
<dbReference type="EMBL" id="JAACJP010000013">
    <property type="protein sequence ID" value="KAF5380610.1"/>
    <property type="molecule type" value="Genomic_DNA"/>
</dbReference>
<keyword evidence="3" id="KW-0509">mRNA transport</keyword>
<evidence type="ECO:0000256" key="5">
    <source>
        <dbReference type="ARBA" id="ARBA00023010"/>
    </source>
</evidence>